<feature type="repeat" description="WD" evidence="3">
    <location>
        <begin position="346"/>
        <end position="387"/>
    </location>
</feature>
<keyword evidence="1 3" id="KW-0853">WD repeat</keyword>
<dbReference type="PROSITE" id="PS50294">
    <property type="entry name" value="WD_REPEATS_REGION"/>
    <property type="match status" value="1"/>
</dbReference>
<sequence length="410" mass="46592">MDEPADSTPQRLDSPWPPSRSEETLNGAVKLGFKNPTIADMQTDAAVDSTTVTITYGTAESSFHQGREDLSDVYFLVADFLRRGTPCSKAASVFEEELHSMGLLRTTVNWQGHEQPATYTDLRLRHRRLPPTQLVSLLRKSAEGKTNSLMRRQDVVVSTIEERRSALDTLIQLWRNIRSNERKVRNVTLLLEKIKLRKQHLSEPDEVDLVAEHRGAKQLIELKAQLERDSNTSRSVWQRVESWGLPRPVTSVTSETNYFRHLRQRNVVGQSHRHPHARSTSLVPLQSTPPTFLYSRYRKLKSLSGHLQLPVFCVTYDKSGKYIITGSDDRLVKIWSAHTGELLYTLHGHVGNITDMDIHPSNGLLVTSSDDKTARVWEIATGFSIAVLVGHTRYTVLSERTLLFECNMLF</sequence>
<dbReference type="InterPro" id="IPR036322">
    <property type="entry name" value="WD40_repeat_dom_sf"/>
</dbReference>
<evidence type="ECO:0000313" key="7">
    <source>
        <dbReference type="Proteomes" id="UP000285060"/>
    </source>
</evidence>
<dbReference type="PANTHER" id="PTHR16266:SF17">
    <property type="entry name" value="BRWD3"/>
    <property type="match status" value="1"/>
</dbReference>
<evidence type="ECO:0000256" key="1">
    <source>
        <dbReference type="ARBA" id="ARBA00022574"/>
    </source>
</evidence>
<keyword evidence="2" id="KW-0677">Repeat</keyword>
<dbReference type="Gene3D" id="2.130.10.10">
    <property type="entry name" value="YVTN repeat-like/Quinoprotein amine dehydrogenase"/>
    <property type="match status" value="1"/>
</dbReference>
<dbReference type="AlphaFoldDB" id="A0A418AYN5"/>
<dbReference type="InterPro" id="IPR015943">
    <property type="entry name" value="WD40/YVTN_repeat-like_dom_sf"/>
</dbReference>
<feature type="domain" description="BRWD/PHIP N-terminal" evidence="5">
    <location>
        <begin position="65"/>
        <end position="140"/>
    </location>
</feature>
<dbReference type="PROSITE" id="PS50082">
    <property type="entry name" value="WD_REPEATS_2"/>
    <property type="match status" value="2"/>
</dbReference>
<dbReference type="Pfam" id="PF25437">
    <property type="entry name" value="BRWD1_N"/>
    <property type="match status" value="1"/>
</dbReference>
<dbReference type="GO" id="GO:0007010">
    <property type="term" value="P:cytoskeleton organization"/>
    <property type="evidence" value="ECO:0007669"/>
    <property type="project" value="TreeGrafter"/>
</dbReference>
<dbReference type="InterPro" id="IPR001680">
    <property type="entry name" value="WD40_rpt"/>
</dbReference>
<dbReference type="EMBL" id="QUSY01000277">
    <property type="protein sequence ID" value="RHY30756.1"/>
    <property type="molecule type" value="Genomic_DNA"/>
</dbReference>
<dbReference type="VEuPathDB" id="FungiDB:H310_06274"/>
<reference evidence="6 7" key="1">
    <citation type="submission" date="2018-08" db="EMBL/GenBank/DDBJ databases">
        <title>Aphanomyces genome sequencing and annotation.</title>
        <authorList>
            <person name="Minardi D."/>
            <person name="Oidtmann B."/>
            <person name="Van Der Giezen M."/>
            <person name="Studholme D.J."/>
        </authorList>
    </citation>
    <scope>NUCLEOTIDE SEQUENCE [LARGE SCALE GENOMIC DNA]</scope>
    <source>
        <strain evidence="6 7">NJM0002</strain>
    </source>
</reference>
<feature type="repeat" description="WD" evidence="3">
    <location>
        <begin position="311"/>
        <end position="345"/>
    </location>
</feature>
<dbReference type="SUPFAM" id="SSF50978">
    <property type="entry name" value="WD40 repeat-like"/>
    <property type="match status" value="1"/>
</dbReference>
<dbReference type="PANTHER" id="PTHR16266">
    <property type="entry name" value="WD REPEAT DOMAIN 9"/>
    <property type="match status" value="1"/>
</dbReference>
<dbReference type="InterPro" id="IPR052060">
    <property type="entry name" value="Bromo_WD_repeat"/>
</dbReference>
<dbReference type="Pfam" id="PF00400">
    <property type="entry name" value="WD40"/>
    <property type="match status" value="2"/>
</dbReference>
<evidence type="ECO:0000256" key="3">
    <source>
        <dbReference type="PROSITE-ProRule" id="PRU00221"/>
    </source>
</evidence>
<comment type="caution">
    <text evidence="6">The sequence shown here is derived from an EMBL/GenBank/DDBJ whole genome shotgun (WGS) entry which is preliminary data.</text>
</comment>
<accession>A0A418AYN5</accession>
<dbReference type="InterPro" id="IPR057452">
    <property type="entry name" value="BRWD/PHIP_N"/>
</dbReference>
<proteinExistence type="predicted"/>
<dbReference type="GO" id="GO:0006357">
    <property type="term" value="P:regulation of transcription by RNA polymerase II"/>
    <property type="evidence" value="ECO:0007669"/>
    <property type="project" value="TreeGrafter"/>
</dbReference>
<protein>
    <recommendedName>
        <fullName evidence="5">BRWD/PHIP N-terminal domain-containing protein</fullName>
    </recommendedName>
</protein>
<feature type="region of interest" description="Disordered" evidence="4">
    <location>
        <begin position="1"/>
        <end position="23"/>
    </location>
</feature>
<gene>
    <name evidence="6" type="ORF">DYB32_004052</name>
</gene>
<dbReference type="PROSITE" id="PS00678">
    <property type="entry name" value="WD_REPEATS_1"/>
    <property type="match status" value="1"/>
</dbReference>
<dbReference type="GO" id="GO:0008360">
    <property type="term" value="P:regulation of cell shape"/>
    <property type="evidence" value="ECO:0007669"/>
    <property type="project" value="TreeGrafter"/>
</dbReference>
<evidence type="ECO:0000256" key="2">
    <source>
        <dbReference type="ARBA" id="ARBA00022737"/>
    </source>
</evidence>
<evidence type="ECO:0000259" key="5">
    <source>
        <dbReference type="Pfam" id="PF25437"/>
    </source>
</evidence>
<name>A0A418AYN5_9STRA</name>
<dbReference type="Proteomes" id="UP000285060">
    <property type="component" value="Unassembled WGS sequence"/>
</dbReference>
<evidence type="ECO:0000256" key="4">
    <source>
        <dbReference type="SAM" id="MobiDB-lite"/>
    </source>
</evidence>
<dbReference type="SMART" id="SM00320">
    <property type="entry name" value="WD40"/>
    <property type="match status" value="2"/>
</dbReference>
<keyword evidence="7" id="KW-1185">Reference proteome</keyword>
<organism evidence="6 7">
    <name type="scientific">Aphanomyces invadans</name>
    <dbReference type="NCBI Taxonomy" id="157072"/>
    <lineage>
        <taxon>Eukaryota</taxon>
        <taxon>Sar</taxon>
        <taxon>Stramenopiles</taxon>
        <taxon>Oomycota</taxon>
        <taxon>Saprolegniomycetes</taxon>
        <taxon>Saprolegniales</taxon>
        <taxon>Verrucalvaceae</taxon>
        <taxon>Aphanomyces</taxon>
    </lineage>
</organism>
<dbReference type="GO" id="GO:0005634">
    <property type="term" value="C:nucleus"/>
    <property type="evidence" value="ECO:0007669"/>
    <property type="project" value="TreeGrafter"/>
</dbReference>
<evidence type="ECO:0000313" key="6">
    <source>
        <dbReference type="EMBL" id="RHY30756.1"/>
    </source>
</evidence>
<dbReference type="InterPro" id="IPR019775">
    <property type="entry name" value="WD40_repeat_CS"/>
</dbReference>